<keyword evidence="2" id="KW-0695">RNA-directed DNA polymerase</keyword>
<feature type="domain" description="Reverse transcriptase" evidence="1">
    <location>
        <begin position="113"/>
        <end position="219"/>
    </location>
</feature>
<reference evidence="2 3" key="1">
    <citation type="journal article" date="2016" name="Mol. Biol. Evol.">
        <title>Genome-Wide Survey of Gut Fungi (Harpellales) Reveals the First Horizontally Transferred Ubiquitin Gene from a Mosquito Host.</title>
        <authorList>
            <person name="Wang Y."/>
            <person name="White M.M."/>
            <person name="Kvist S."/>
            <person name="Moncalvo J.M."/>
        </authorList>
    </citation>
    <scope>NUCLEOTIDE SEQUENCE [LARGE SCALE GENOMIC DNA]</scope>
    <source>
        <strain evidence="2 3">ALG-7-W6</strain>
    </source>
</reference>
<keyword evidence="2" id="KW-0808">Transferase</keyword>
<accession>A0A1R0GTN5</accession>
<dbReference type="Proteomes" id="UP000187455">
    <property type="component" value="Unassembled WGS sequence"/>
</dbReference>
<name>A0A1R0GTN5_9FUNG</name>
<protein>
    <submittedName>
        <fullName evidence="2">LINE-1 reverse transcriptase-like protein</fullName>
    </submittedName>
</protein>
<dbReference type="AlphaFoldDB" id="A0A1R0GTN5"/>
<dbReference type="Pfam" id="PF00078">
    <property type="entry name" value="RVT_1"/>
    <property type="match status" value="1"/>
</dbReference>
<evidence type="ECO:0000313" key="2">
    <source>
        <dbReference type="EMBL" id="OLY80256.1"/>
    </source>
</evidence>
<keyword evidence="2" id="KW-0548">Nucleotidyltransferase</keyword>
<evidence type="ECO:0000313" key="3">
    <source>
        <dbReference type="Proteomes" id="UP000187455"/>
    </source>
</evidence>
<organism evidence="2 3">
    <name type="scientific">Smittium mucronatum</name>
    <dbReference type="NCBI Taxonomy" id="133383"/>
    <lineage>
        <taxon>Eukaryota</taxon>
        <taxon>Fungi</taxon>
        <taxon>Fungi incertae sedis</taxon>
        <taxon>Zoopagomycota</taxon>
        <taxon>Kickxellomycotina</taxon>
        <taxon>Harpellomycetes</taxon>
        <taxon>Harpellales</taxon>
        <taxon>Legeriomycetaceae</taxon>
        <taxon>Smittium</taxon>
    </lineage>
</organism>
<proteinExistence type="predicted"/>
<sequence length="221" mass="25123">MNIWTNHFSELVKEKTGNSRCPSKWEALLANSIDYIFECGLQIHCSEIIQALVDAPNSKAPGSDGISSEAWKLVVEEKNPTSIISKTTLKIINLMYETGDILESMTTSIAVPVPKKGDLKDPDNYRGIFLIPNIVKLLTKIVASKLAKIDNKFNPISKEQTEFRNFEECTAQTTTFYEIFNRRKLKNIKTWIYYIDYSKAYVRVPHMVLIQKLRSIGIGGK</sequence>
<evidence type="ECO:0000259" key="1">
    <source>
        <dbReference type="Pfam" id="PF00078"/>
    </source>
</evidence>
<dbReference type="OrthoDB" id="5549573at2759"/>
<dbReference type="PANTHER" id="PTHR19446">
    <property type="entry name" value="REVERSE TRANSCRIPTASES"/>
    <property type="match status" value="1"/>
</dbReference>
<dbReference type="EMBL" id="LSSL01003626">
    <property type="protein sequence ID" value="OLY80256.1"/>
    <property type="molecule type" value="Genomic_DNA"/>
</dbReference>
<comment type="caution">
    <text evidence="2">The sequence shown here is derived from an EMBL/GenBank/DDBJ whole genome shotgun (WGS) entry which is preliminary data.</text>
</comment>
<dbReference type="STRING" id="133383.A0A1R0GTN5"/>
<dbReference type="InterPro" id="IPR000477">
    <property type="entry name" value="RT_dom"/>
</dbReference>
<gene>
    <name evidence="2" type="ORF">AYI68_g5651</name>
</gene>
<dbReference type="GO" id="GO:0003964">
    <property type="term" value="F:RNA-directed DNA polymerase activity"/>
    <property type="evidence" value="ECO:0007669"/>
    <property type="project" value="UniProtKB-KW"/>
</dbReference>
<keyword evidence="3" id="KW-1185">Reference proteome</keyword>